<evidence type="ECO:0000313" key="1">
    <source>
        <dbReference type="EMBL" id="CAI2379168.1"/>
    </source>
</evidence>
<keyword evidence="2" id="KW-1185">Reference proteome</keyword>
<dbReference type="Proteomes" id="UP001295684">
    <property type="component" value="Unassembled WGS sequence"/>
</dbReference>
<comment type="caution">
    <text evidence="1">The sequence shown here is derived from an EMBL/GenBank/DDBJ whole genome shotgun (WGS) entry which is preliminary data.</text>
</comment>
<proteinExistence type="predicted"/>
<dbReference type="AlphaFoldDB" id="A0AAD1XTQ2"/>
<reference evidence="1" key="1">
    <citation type="submission" date="2023-07" db="EMBL/GenBank/DDBJ databases">
        <authorList>
            <consortium name="AG Swart"/>
            <person name="Singh M."/>
            <person name="Singh A."/>
            <person name="Seah K."/>
            <person name="Emmerich C."/>
        </authorList>
    </citation>
    <scope>NUCLEOTIDE SEQUENCE</scope>
    <source>
        <strain evidence="1">DP1</strain>
    </source>
</reference>
<sequence length="249" mass="29635">MCSKEETEDFSEEDYEKEIRDEEDYIQETNLEVMFSRFTKLKCPSMSKFNWRIANSSLNISNKFYNQIQLTGLKEIQNLEFNIRKRKHLLRKFMKVPFINKINKLSVRLFHSKKDSYYLGCVIKCIPRITRALHLQNCMISRNKFRKILQIGRHMEHIEFESCCLDFKEINLTDNLCYSIQSIAFLWKSFSPGLHNHEIEETLKCIVKAASQTSLKSSLSLIKINIRPYRINIIDYLYDLDFTKLTVSE</sequence>
<organism evidence="1 2">
    <name type="scientific">Euplotes crassus</name>
    <dbReference type="NCBI Taxonomy" id="5936"/>
    <lineage>
        <taxon>Eukaryota</taxon>
        <taxon>Sar</taxon>
        <taxon>Alveolata</taxon>
        <taxon>Ciliophora</taxon>
        <taxon>Intramacronucleata</taxon>
        <taxon>Spirotrichea</taxon>
        <taxon>Hypotrichia</taxon>
        <taxon>Euplotida</taxon>
        <taxon>Euplotidae</taxon>
        <taxon>Moneuplotes</taxon>
    </lineage>
</organism>
<gene>
    <name evidence="1" type="ORF">ECRASSUSDP1_LOCUS20577</name>
</gene>
<protein>
    <submittedName>
        <fullName evidence="1">Uncharacterized protein</fullName>
    </submittedName>
</protein>
<accession>A0AAD1XTQ2</accession>
<dbReference type="EMBL" id="CAMPGE010020992">
    <property type="protein sequence ID" value="CAI2379168.1"/>
    <property type="molecule type" value="Genomic_DNA"/>
</dbReference>
<name>A0AAD1XTQ2_EUPCR</name>
<evidence type="ECO:0000313" key="2">
    <source>
        <dbReference type="Proteomes" id="UP001295684"/>
    </source>
</evidence>